<name>A0A445N2N1_9BACT</name>
<dbReference type="AlphaFoldDB" id="A0A445N2N1"/>
<accession>A0A445N2N1</accession>
<organism evidence="2">
    <name type="scientific">uncultured Desulfobacterium sp</name>
    <dbReference type="NCBI Taxonomy" id="201089"/>
    <lineage>
        <taxon>Bacteria</taxon>
        <taxon>Pseudomonadati</taxon>
        <taxon>Thermodesulfobacteriota</taxon>
        <taxon>Desulfobacteria</taxon>
        <taxon>Desulfobacterales</taxon>
        <taxon>Desulfobacteriaceae</taxon>
        <taxon>Desulfobacterium</taxon>
        <taxon>environmental samples</taxon>
    </lineage>
</organism>
<keyword evidence="1" id="KW-0812">Transmembrane</keyword>
<keyword evidence="1" id="KW-1133">Transmembrane helix</keyword>
<sequence>MTDKLTSLSPGKIIDLILRMFGYMLGFMGAICVLSAGIDLFRGKDDYLSGLISGAVMLAISVGALKLGKRAGLAVDERLSRFGVNFGAGDTKPLDENSEVYREKFDTYRGTVEHVEVRKKPVDEKGKPVDSYAVQRAYRISDRDRFIVGRNRNMIQFFLGVIFWIIAFFYSNGYKAILGQGRWEFDFLSLIMVLVGIIFTFIGGLDDHVEIDKHEGWVKRDRAWVFIPFIRRYPLSQFDHVLIKRSDSEIVASLNSDASADDEIHYKVCLSGSEFLALYTFSSFFDARDLAQKVAGYTGFPVKDDF</sequence>
<reference evidence="2" key="1">
    <citation type="submission" date="2018-01" db="EMBL/GenBank/DDBJ databases">
        <authorList>
            <person name="Regsiter A."/>
            <person name="William W."/>
        </authorList>
    </citation>
    <scope>NUCLEOTIDE SEQUENCE</scope>
    <source>
        <strain evidence="2">TRIP AH-1</strain>
    </source>
</reference>
<gene>
    <name evidence="2" type="ORF">PITCH_A780095</name>
</gene>
<feature type="transmembrane region" description="Helical" evidence="1">
    <location>
        <begin position="47"/>
        <end position="68"/>
    </location>
</feature>
<evidence type="ECO:0000313" key="2">
    <source>
        <dbReference type="EMBL" id="SPD75965.1"/>
    </source>
</evidence>
<feature type="transmembrane region" description="Helical" evidence="1">
    <location>
        <begin position="185"/>
        <end position="205"/>
    </location>
</feature>
<proteinExistence type="predicted"/>
<keyword evidence="1" id="KW-0472">Membrane</keyword>
<feature type="transmembrane region" description="Helical" evidence="1">
    <location>
        <begin position="21"/>
        <end position="41"/>
    </location>
</feature>
<feature type="transmembrane region" description="Helical" evidence="1">
    <location>
        <begin position="153"/>
        <end position="173"/>
    </location>
</feature>
<evidence type="ECO:0000256" key="1">
    <source>
        <dbReference type="SAM" id="Phobius"/>
    </source>
</evidence>
<dbReference type="EMBL" id="OJIN01000223">
    <property type="protein sequence ID" value="SPD75965.1"/>
    <property type="molecule type" value="Genomic_DNA"/>
</dbReference>
<protein>
    <submittedName>
        <fullName evidence="2">Uncharacterized protein</fullName>
    </submittedName>
</protein>